<dbReference type="Pfam" id="PF18765">
    <property type="entry name" value="Polbeta"/>
    <property type="match status" value="1"/>
</dbReference>
<dbReference type="InterPro" id="IPR052930">
    <property type="entry name" value="TA_antitoxin_MntA"/>
</dbReference>
<reference evidence="2" key="1">
    <citation type="journal article" date="2015" name="Nature">
        <title>Complex archaea that bridge the gap between prokaryotes and eukaryotes.</title>
        <authorList>
            <person name="Spang A."/>
            <person name="Saw J.H."/>
            <person name="Jorgensen S.L."/>
            <person name="Zaremba-Niedzwiedzka K."/>
            <person name="Martijn J."/>
            <person name="Lind A.E."/>
            <person name="van Eijk R."/>
            <person name="Schleper C."/>
            <person name="Guy L."/>
            <person name="Ettema T.J."/>
        </authorList>
    </citation>
    <scope>NUCLEOTIDE SEQUENCE</scope>
</reference>
<evidence type="ECO:0000259" key="1">
    <source>
        <dbReference type="Pfam" id="PF18765"/>
    </source>
</evidence>
<feature type="domain" description="Polymerase beta nucleotidyltransferase" evidence="1">
    <location>
        <begin position="20"/>
        <end position="109"/>
    </location>
</feature>
<dbReference type="EMBL" id="LAZR01008604">
    <property type="protein sequence ID" value="KKM77699.1"/>
    <property type="molecule type" value="Genomic_DNA"/>
</dbReference>
<dbReference type="Gene3D" id="3.30.460.10">
    <property type="entry name" value="Beta Polymerase, domain 2"/>
    <property type="match status" value="1"/>
</dbReference>
<proteinExistence type="predicted"/>
<protein>
    <recommendedName>
        <fullName evidence="1">Polymerase beta nucleotidyltransferase domain-containing protein</fullName>
    </recommendedName>
</protein>
<name>A0A0F9K6C0_9ZZZZ</name>
<dbReference type="NCBIfam" id="NF047752">
    <property type="entry name" value="MntA_antitoxin"/>
    <property type="match status" value="1"/>
</dbReference>
<dbReference type="AlphaFoldDB" id="A0A0F9K6C0"/>
<accession>A0A0F9K6C0</accession>
<dbReference type="SUPFAM" id="SSF81301">
    <property type="entry name" value="Nucleotidyltransferase"/>
    <property type="match status" value="1"/>
</dbReference>
<dbReference type="CDD" id="cd05403">
    <property type="entry name" value="NT_KNTase_like"/>
    <property type="match status" value="1"/>
</dbReference>
<gene>
    <name evidence="2" type="ORF">LCGC14_1367350</name>
</gene>
<sequence>MKRPKYKIVQVEELKSVVDALFMQFSEIQIAYLYGSYAKELQNEFSDIDIGIVLENDFKESPLYFAKLCSKIEEIYSYKIEVDLRVINNSSPRFLFQVIKNARTLYVKDINFKDEYELKVMNQYLDIKPMLDEFDRISIQEVLGDEY</sequence>
<dbReference type="InterPro" id="IPR041633">
    <property type="entry name" value="Polbeta"/>
</dbReference>
<dbReference type="PANTHER" id="PTHR43852:SF3">
    <property type="entry name" value="NUCLEOTIDYLTRANSFERASE"/>
    <property type="match status" value="1"/>
</dbReference>
<evidence type="ECO:0000313" key="2">
    <source>
        <dbReference type="EMBL" id="KKM77699.1"/>
    </source>
</evidence>
<comment type="caution">
    <text evidence="2">The sequence shown here is derived from an EMBL/GenBank/DDBJ whole genome shotgun (WGS) entry which is preliminary data.</text>
</comment>
<organism evidence="2">
    <name type="scientific">marine sediment metagenome</name>
    <dbReference type="NCBI Taxonomy" id="412755"/>
    <lineage>
        <taxon>unclassified sequences</taxon>
        <taxon>metagenomes</taxon>
        <taxon>ecological metagenomes</taxon>
    </lineage>
</organism>
<dbReference type="InterPro" id="IPR043519">
    <property type="entry name" value="NT_sf"/>
</dbReference>
<dbReference type="PANTHER" id="PTHR43852">
    <property type="entry name" value="NUCLEOTIDYLTRANSFERASE"/>
    <property type="match status" value="1"/>
</dbReference>